<evidence type="ECO:0008006" key="3">
    <source>
        <dbReference type="Google" id="ProtNLM"/>
    </source>
</evidence>
<comment type="caution">
    <text evidence="1">The sequence shown here is derived from an EMBL/GenBank/DDBJ whole genome shotgun (WGS) entry which is preliminary data.</text>
</comment>
<organism evidence="1 2">
    <name type="scientific">Thalassobaculum litoreum DSM 18839</name>
    <dbReference type="NCBI Taxonomy" id="1123362"/>
    <lineage>
        <taxon>Bacteria</taxon>
        <taxon>Pseudomonadati</taxon>
        <taxon>Pseudomonadota</taxon>
        <taxon>Alphaproteobacteria</taxon>
        <taxon>Rhodospirillales</taxon>
        <taxon>Thalassobaculaceae</taxon>
        <taxon>Thalassobaculum</taxon>
    </lineage>
</organism>
<dbReference type="Proteomes" id="UP000198615">
    <property type="component" value="Unassembled WGS sequence"/>
</dbReference>
<dbReference type="RefSeq" id="WP_093152889.1">
    <property type="nucleotide sequence ID" value="NZ_FNBW01000013.1"/>
</dbReference>
<evidence type="ECO:0000313" key="1">
    <source>
        <dbReference type="EMBL" id="SDG27314.1"/>
    </source>
</evidence>
<dbReference type="EMBL" id="FNBW01000013">
    <property type="protein sequence ID" value="SDG27314.1"/>
    <property type="molecule type" value="Genomic_DNA"/>
</dbReference>
<evidence type="ECO:0000313" key="2">
    <source>
        <dbReference type="Proteomes" id="UP000198615"/>
    </source>
</evidence>
<reference evidence="1 2" key="1">
    <citation type="submission" date="2016-10" db="EMBL/GenBank/DDBJ databases">
        <authorList>
            <person name="Varghese N."/>
            <person name="Submissions S."/>
        </authorList>
    </citation>
    <scope>NUCLEOTIDE SEQUENCE [LARGE SCALE GENOMIC DNA]</scope>
    <source>
        <strain evidence="1 2">DSM 18839</strain>
    </source>
</reference>
<sequence length="152" mass="17262">MDPRELIQHFVESMTQLMALMRQETELVRNKQYDQVEKIQRHKVKLSQAFEIHQRAIKKNLSAVETLSTEERSELRSLYQVFRETLSENMLALKAAQDATDKMVNLIISSVRKARGLPENAPAHTGRKASIQRGYGAYAASGSSGQLMSRTL</sequence>
<accession>A0A8G2EZI7</accession>
<dbReference type="OrthoDB" id="7351170at2"/>
<name>A0A8G2EZI7_9PROT</name>
<gene>
    <name evidence="1" type="ORF">SAMN05660686_03862</name>
</gene>
<protein>
    <recommendedName>
        <fullName evidence="3">Flagellar protein FlgN</fullName>
    </recommendedName>
</protein>
<proteinExistence type="predicted"/>
<dbReference type="AlphaFoldDB" id="A0A8G2EZI7"/>
<keyword evidence="2" id="KW-1185">Reference proteome</keyword>